<dbReference type="AlphaFoldDB" id="A0A4Y2PNS8"/>
<protein>
    <submittedName>
        <fullName evidence="2">Uncharacterized protein</fullName>
    </submittedName>
</protein>
<evidence type="ECO:0000313" key="3">
    <source>
        <dbReference type="Proteomes" id="UP000499080"/>
    </source>
</evidence>
<organism evidence="2 3">
    <name type="scientific">Araneus ventricosus</name>
    <name type="common">Orbweaver spider</name>
    <name type="synonym">Epeira ventricosa</name>
    <dbReference type="NCBI Taxonomy" id="182803"/>
    <lineage>
        <taxon>Eukaryota</taxon>
        <taxon>Metazoa</taxon>
        <taxon>Ecdysozoa</taxon>
        <taxon>Arthropoda</taxon>
        <taxon>Chelicerata</taxon>
        <taxon>Arachnida</taxon>
        <taxon>Araneae</taxon>
        <taxon>Araneomorphae</taxon>
        <taxon>Entelegynae</taxon>
        <taxon>Araneoidea</taxon>
        <taxon>Araneidae</taxon>
        <taxon>Araneus</taxon>
    </lineage>
</organism>
<proteinExistence type="predicted"/>
<comment type="caution">
    <text evidence="2">The sequence shown here is derived from an EMBL/GenBank/DDBJ whole genome shotgun (WGS) entry which is preliminary data.</text>
</comment>
<evidence type="ECO:0000313" key="2">
    <source>
        <dbReference type="EMBL" id="GBN52742.1"/>
    </source>
</evidence>
<gene>
    <name evidence="2" type="ORF">AVEN_62275_1</name>
</gene>
<sequence>MQRTSLPFNSPSFIKSNPLPSQSSALNLSDNSKISDRKVRTRSDGRIQSTQREGCDRKYRLNTACIKCVRGFTKTCTKETGAKGKLILRIAEKCGCNFQLGQKVNSKLVEVFTTSKRSLAQASREN</sequence>
<dbReference type="EMBL" id="BGPR01011743">
    <property type="protein sequence ID" value="GBN52742.1"/>
    <property type="molecule type" value="Genomic_DNA"/>
</dbReference>
<accession>A0A4Y2PNS8</accession>
<dbReference type="Proteomes" id="UP000499080">
    <property type="component" value="Unassembled WGS sequence"/>
</dbReference>
<feature type="compositionally biased region" description="Polar residues" evidence="1">
    <location>
        <begin position="1"/>
        <end position="32"/>
    </location>
</feature>
<name>A0A4Y2PNS8_ARAVE</name>
<keyword evidence="3" id="KW-1185">Reference proteome</keyword>
<evidence type="ECO:0000256" key="1">
    <source>
        <dbReference type="SAM" id="MobiDB-lite"/>
    </source>
</evidence>
<reference evidence="2 3" key="1">
    <citation type="journal article" date="2019" name="Sci. Rep.">
        <title>Orb-weaving spider Araneus ventricosus genome elucidates the spidroin gene catalogue.</title>
        <authorList>
            <person name="Kono N."/>
            <person name="Nakamura H."/>
            <person name="Ohtoshi R."/>
            <person name="Moran D.A.P."/>
            <person name="Shinohara A."/>
            <person name="Yoshida Y."/>
            <person name="Fujiwara M."/>
            <person name="Mori M."/>
            <person name="Tomita M."/>
            <person name="Arakawa K."/>
        </authorList>
    </citation>
    <scope>NUCLEOTIDE SEQUENCE [LARGE SCALE GENOMIC DNA]</scope>
</reference>
<feature type="region of interest" description="Disordered" evidence="1">
    <location>
        <begin position="1"/>
        <end position="52"/>
    </location>
</feature>
<feature type="compositionally biased region" description="Basic and acidic residues" evidence="1">
    <location>
        <begin position="33"/>
        <end position="45"/>
    </location>
</feature>